<dbReference type="Proteomes" id="UP000576082">
    <property type="component" value="Unassembled WGS sequence"/>
</dbReference>
<evidence type="ECO:0000259" key="1">
    <source>
        <dbReference type="PROSITE" id="PS50093"/>
    </source>
</evidence>
<dbReference type="NCBIfam" id="TIGR04131">
    <property type="entry name" value="Bac_Flav_CTERM"/>
    <property type="match status" value="1"/>
</dbReference>
<dbReference type="Gene3D" id="2.60.40.10">
    <property type="entry name" value="Immunoglobulins"/>
    <property type="match status" value="8"/>
</dbReference>
<dbReference type="InterPro" id="IPR026341">
    <property type="entry name" value="T9SS_type_B"/>
</dbReference>
<sequence>MSKIYTILTFLIIILSAGQSFSQQIWVRSDADGKDYNLSGGDVLRACDRVSGEFRLEGATVDSWLANGSNPSSLTRPSYLFSSEGEHTITAIYTEGGVEKSITAKVEVISTPTSADFELSAYEGCIGTTVTFNSKDTYQYSSLRFLINSLGAEIPDGGSYTFTKAGSYEVVMEGVTKEGCIVDIKKVETIEIIEDFDFSITPEFAQSCSDNLSQRYQITSASTTGITYTWDFGDGSALQNGDDVTHNFNDAGGDNYTVTVTGEKNGCTVTKNAYVTLNVAQNLFEVIPPSTFCDTYEIQLRSTLPSELNGQNITWTITEDGVPTTITRQLPSTINRTFTSGGKTVTIEADYEGCTQTEDVIIPDLLPTTIAIDAKTEYCELNYDVNLSIINESDLPAGYSLSWKVGTYTQDASNSVLSFSDRNPHTIELVASGNGIECTLDQITVQSQELYATINSSNGWEGCEGLNSTFTSRVTHFGNVLSDAELQNVKWSVIKVGGAPEEYFTTDLNYTFNDHGTYTIQYEVENLDGCNPTPEVTEATVLIGTIITPTFDIDQNPICNDDENPATFTNTTDLVALGIDPNQIQFQWNYGGGWVNSYDGSNIYTNYAPGGYDVMLRAIYNGCESNITTQQITIEPPRAEFTFDLEDECDINTLAIINASDGDPAFMTFDWEVNVDGNIYTFQTTDKNKFYLSDKIGVNLTSGLNYSVALTATLATCEDIFTDDITPEAKPTVDITSKDLVCKDETITFSPGAGINDGNATFEWTFKKDGVDYVFPGSPITNAYPSITFTETGEYEATVKVTFNDGGCEFTESKGGINVIDLSVTDITGVESICLNDTGIPSSQTFSVTANVSGDLTKIPNFRWRWEVYGDGGTPLLFETGKDPSAITESIVYDFVSPRNNQNNRYRIYFSAVLDSTDTDVCGYTKEIRVRVTAPTIDFVSESDNMTYFFACDKVVATLDPKLDRSKLQNPQSRTYNLVYIDDMGVETPITDFTEDKSESHNVKFIINDLPSGTGQVKLSVEDANNCSVSDILDVDVPSLPFAEADFTPSATNLVKVGDDYAMPCRGSISFTDNADNSVGNSTPRTDVDGNEIAISKWFWTITSDVDADVTLESDNGELDYYFEAGNYEITLMTEDTQGCTITSTTQKITVGGVRGKFTISKKIGYAPFNSTLEGTPSYVSVNSGNISYRWFSGDGRSELIGNTITFLYDSTLSVDRNATPGVIFEDEQGCSYPANSQGDIVILRDPVRTITDILRCTTQGDYVLNVSDPTFTPADVDNTSYSYKAEVFYQWYVDGVAVNASNGGTSDEVTFTFGKDGNPFTVDPDLEDGRTYIIKSWIEADYVDKIDASNSHSETVAVRADTFNVVFEPQVIAKLDDFDAICVSEELVLDGSLSDFGDYTRGNITSYFWEVSNWGDTLTTEPVINIKLDNADTYTVKLTVTSDNSCSSSTIEKDVLVNPLPVVEFTTSDICLGETNTFTNQSTYNGSSVTDDPSIVQKVKWYFDYGDPTKETVLEEVSPEYTFDAVGIHKVKLEVYSLSGCLDSVIHEVEIYALPEIVITEEQLICFGESIELTASGGVKYLWSNGETTDKITVAPTADSVFTVQVTNANNCVEFDSVRVNVIPSFDETTTFFEACDGESLTLDALIVDYPDTSEDILWSTDETTSSIVVTESGTYTVSNTVTHTSGKSCTFTKDIEVIFRDNPGILEADTIFCFDNGPLTLTAPSGSNFTYLWDNSETTQAIQVTTPGIYTVTIVDNTHPTLCETKSSIEVITPVTVADFTADAVCLGETTIFDGSASTTDREDVPTEYVWNLGTYGVITTTEPTLSYDFPDHGTHTVELIVQPIGGCPSDVFSSDIIVHNIVDTKFTVANICQFDFAEFTNQSTYYGNLISGDATGIQSVQWDFDYDGVTPNFTSTETSPSHQYDVVGTYDIYLEITTENGCTTSFQSSITVHELPSVTISEDIYICEGETTELIAGGGVAYEWITTSETTSNIQVSPTEDTMYKVKVTNEHGCIAFDSMMVYVIPSFNERTTFFEACDGETITLNAELIGYPDTNEDISWSTGETTTSIVVTESNTYTVSNTVTHSSGKVCTFTKDIEVIFRENPGMLSADTVFCFDKGPLTLTAPSGSNFTYLWDNNRTSQSIQVTEAGTYTVTIVDNSHPTLCETTSSIEVITPVTVANFTATPVCLGDSTVFDASGSTSDHVGLPTEYIWDLGTYGTEITTEPTLTYQFPDYGTHTIQLTVQPIGGCPSEVFSSDIVIYNLVEPQFTVENICRYDFAEFNNQSTYYSNLISGNDTDIQSVKWDFNYDGSTPNFTNTEMSPSHQYTEAGTFEILLEVTTTNGCATTFQSSITVHDLPEITISEDIYICEGAGTTLTVSGGVAYEWLNTSETSTDINVSPTENTMYKVRVINEHGCLAFDSVMVFVIPQIEDEKTEIQICMGEEYTLDGSIGDYEGTIESFVWSTGETTPSIDVTTTGEYIVTNSVEHSSGKLCTFTRAYNVYVRDNPSDFADPDTTFCFRTGGEIEITAPAGNNFVYLWEDTGETSQVVKRDEEGLYEVKIIDTSYETACEMIASIDVVDLCPPQVFTPTAMTPNGDGLNDEFLIRSRYSLNIKLNIYNRWGEIIFSREYKNSSEARTEGNGWDGTYRGKLVPGGVYTYTIDYVSELDGSIHRDANSLTVIR</sequence>
<dbReference type="SMART" id="SM00089">
    <property type="entry name" value="PKD"/>
    <property type="match status" value="9"/>
</dbReference>
<comment type="caution">
    <text evidence="2">The sequence shown here is derived from an EMBL/GenBank/DDBJ whole genome shotgun (WGS) entry which is preliminary data.</text>
</comment>
<gene>
    <name evidence="2" type="ORF">HHU12_08475</name>
</gene>
<feature type="domain" description="PKD" evidence="1">
    <location>
        <begin position="226"/>
        <end position="282"/>
    </location>
</feature>
<dbReference type="CDD" id="cd00146">
    <property type="entry name" value="PKD"/>
    <property type="match status" value="5"/>
</dbReference>
<dbReference type="SUPFAM" id="SSF49299">
    <property type="entry name" value="PKD domain"/>
    <property type="match status" value="9"/>
</dbReference>
<keyword evidence="3" id="KW-1185">Reference proteome</keyword>
<accession>A0A7X9P1U1</accession>
<feature type="domain" description="PKD" evidence="1">
    <location>
        <begin position="2288"/>
        <end position="2359"/>
    </location>
</feature>
<feature type="domain" description="PKD" evidence="1">
    <location>
        <begin position="1894"/>
        <end position="1955"/>
    </location>
</feature>
<dbReference type="Pfam" id="PF18911">
    <property type="entry name" value="PKD_4"/>
    <property type="match status" value="3"/>
</dbReference>
<dbReference type="EMBL" id="JABANE010000017">
    <property type="protein sequence ID" value="NME67991.1"/>
    <property type="molecule type" value="Genomic_DNA"/>
</dbReference>
<dbReference type="InterPro" id="IPR022409">
    <property type="entry name" value="PKD/Chitinase_dom"/>
</dbReference>
<dbReference type="Pfam" id="PF13585">
    <property type="entry name" value="CHU_C"/>
    <property type="match status" value="1"/>
</dbReference>
<feature type="domain" description="PKD" evidence="1">
    <location>
        <begin position="2205"/>
        <end position="2248"/>
    </location>
</feature>
<dbReference type="Pfam" id="PF00801">
    <property type="entry name" value="PKD"/>
    <property type="match status" value="1"/>
</dbReference>
<reference evidence="2 3" key="1">
    <citation type="submission" date="2020-04" db="EMBL/GenBank/DDBJ databases">
        <title>Flammeovirga sp. SR4, a novel species isolated from seawater.</title>
        <authorList>
            <person name="Wang X."/>
        </authorList>
    </citation>
    <scope>NUCLEOTIDE SEQUENCE [LARGE SCALE GENOMIC DNA]</scope>
    <source>
        <strain evidence="2 3">ATCC 23126</strain>
    </source>
</reference>
<dbReference type="InterPro" id="IPR013783">
    <property type="entry name" value="Ig-like_fold"/>
</dbReference>
<organism evidence="2 3">
    <name type="scientific">Flammeovirga aprica JL-4</name>
    <dbReference type="NCBI Taxonomy" id="694437"/>
    <lineage>
        <taxon>Bacteria</taxon>
        <taxon>Pseudomonadati</taxon>
        <taxon>Bacteroidota</taxon>
        <taxon>Cytophagia</taxon>
        <taxon>Cytophagales</taxon>
        <taxon>Flammeovirgaceae</taxon>
        <taxon>Flammeovirga</taxon>
    </lineage>
</organism>
<evidence type="ECO:0000313" key="3">
    <source>
        <dbReference type="Proteomes" id="UP000576082"/>
    </source>
</evidence>
<dbReference type="InterPro" id="IPR000601">
    <property type="entry name" value="PKD_dom"/>
</dbReference>
<dbReference type="InterPro" id="IPR035986">
    <property type="entry name" value="PKD_dom_sf"/>
</dbReference>
<protein>
    <submittedName>
        <fullName evidence="2">PKD domain-containing protein</fullName>
    </submittedName>
</protein>
<dbReference type="PROSITE" id="PS50093">
    <property type="entry name" value="PKD"/>
    <property type="match status" value="4"/>
</dbReference>
<name>A0A7X9P1U1_9BACT</name>
<evidence type="ECO:0000313" key="2">
    <source>
        <dbReference type="EMBL" id="NME67991.1"/>
    </source>
</evidence>
<proteinExistence type="predicted"/>